<dbReference type="Proteomes" id="UP000315082">
    <property type="component" value="Chromosome"/>
</dbReference>
<dbReference type="Gene3D" id="3.30.1340.30">
    <property type="match status" value="1"/>
</dbReference>
<feature type="domain" description="BON" evidence="2">
    <location>
        <begin position="31"/>
        <end position="99"/>
    </location>
</feature>
<gene>
    <name evidence="3" type="ORF">Poly24_47960</name>
</gene>
<dbReference type="AlphaFoldDB" id="A0A518JZT4"/>
<dbReference type="EMBL" id="CP036348">
    <property type="protein sequence ID" value="QDV71063.1"/>
    <property type="molecule type" value="Genomic_DNA"/>
</dbReference>
<dbReference type="PROSITE" id="PS50914">
    <property type="entry name" value="BON"/>
    <property type="match status" value="1"/>
</dbReference>
<dbReference type="InterPro" id="IPR007055">
    <property type="entry name" value="BON_dom"/>
</dbReference>
<evidence type="ECO:0000256" key="1">
    <source>
        <dbReference type="SAM" id="SignalP"/>
    </source>
</evidence>
<evidence type="ECO:0000259" key="2">
    <source>
        <dbReference type="PROSITE" id="PS50914"/>
    </source>
</evidence>
<dbReference type="RefSeq" id="WP_145101264.1">
    <property type="nucleotide sequence ID" value="NZ_CP036348.1"/>
</dbReference>
<dbReference type="OrthoDB" id="509304at2"/>
<dbReference type="Pfam" id="PF04972">
    <property type="entry name" value="BON"/>
    <property type="match status" value="1"/>
</dbReference>
<proteinExistence type="predicted"/>
<evidence type="ECO:0000313" key="4">
    <source>
        <dbReference type="Proteomes" id="UP000315082"/>
    </source>
</evidence>
<accession>A0A518JZT4</accession>
<feature type="chain" id="PRO_5021719067" evidence="1">
    <location>
        <begin position="23"/>
        <end position="207"/>
    </location>
</feature>
<name>A0A518JZT4_9BACT</name>
<feature type="signal peptide" evidence="1">
    <location>
        <begin position="1"/>
        <end position="22"/>
    </location>
</feature>
<keyword evidence="1" id="KW-0732">Signal</keyword>
<evidence type="ECO:0000313" key="3">
    <source>
        <dbReference type="EMBL" id="QDV71063.1"/>
    </source>
</evidence>
<dbReference type="KEGG" id="rcf:Poly24_47960"/>
<sequence precursor="true">MTLFQSIVAISCVAFNPSLVSADSTNPKQPPDQIIEREVHDELRTLFPRIPTTVEAHVIAGEVTLNGEVPSFGDRIRVDERVAAVEGVRRVNNRLRVERITILSPRLDPDSNERERDAVADPIWDALANSKMKAFRGVIEFKADKTLMIRDFRSGRMKASIGDATEITLDGDPVEHELLGEGLFVFVQAQQNRGGLVAHTIEAHSPK</sequence>
<organism evidence="3 4">
    <name type="scientific">Rosistilla carotiformis</name>
    <dbReference type="NCBI Taxonomy" id="2528017"/>
    <lineage>
        <taxon>Bacteria</taxon>
        <taxon>Pseudomonadati</taxon>
        <taxon>Planctomycetota</taxon>
        <taxon>Planctomycetia</taxon>
        <taxon>Pirellulales</taxon>
        <taxon>Pirellulaceae</taxon>
        <taxon>Rosistilla</taxon>
    </lineage>
</organism>
<reference evidence="3 4" key="1">
    <citation type="submission" date="2019-02" db="EMBL/GenBank/DDBJ databases">
        <title>Deep-cultivation of Planctomycetes and their phenomic and genomic characterization uncovers novel biology.</title>
        <authorList>
            <person name="Wiegand S."/>
            <person name="Jogler M."/>
            <person name="Boedeker C."/>
            <person name="Pinto D."/>
            <person name="Vollmers J."/>
            <person name="Rivas-Marin E."/>
            <person name="Kohn T."/>
            <person name="Peeters S.H."/>
            <person name="Heuer A."/>
            <person name="Rast P."/>
            <person name="Oberbeckmann S."/>
            <person name="Bunk B."/>
            <person name="Jeske O."/>
            <person name="Meyerdierks A."/>
            <person name="Storesund J.E."/>
            <person name="Kallscheuer N."/>
            <person name="Luecker S."/>
            <person name="Lage O.M."/>
            <person name="Pohl T."/>
            <person name="Merkel B.J."/>
            <person name="Hornburger P."/>
            <person name="Mueller R.-W."/>
            <person name="Bruemmer F."/>
            <person name="Labrenz M."/>
            <person name="Spormann A.M."/>
            <person name="Op den Camp H."/>
            <person name="Overmann J."/>
            <person name="Amann R."/>
            <person name="Jetten M.S.M."/>
            <person name="Mascher T."/>
            <person name="Medema M.H."/>
            <person name="Devos D.P."/>
            <person name="Kaster A.-K."/>
            <person name="Ovreas L."/>
            <person name="Rohde M."/>
            <person name="Galperin M.Y."/>
            <person name="Jogler C."/>
        </authorList>
    </citation>
    <scope>NUCLEOTIDE SEQUENCE [LARGE SCALE GENOMIC DNA]</scope>
    <source>
        <strain evidence="3 4">Poly24</strain>
    </source>
</reference>
<protein>
    <submittedName>
        <fullName evidence="3">BON domain protein</fullName>
    </submittedName>
</protein>
<keyword evidence="4" id="KW-1185">Reference proteome</keyword>